<protein>
    <recommendedName>
        <fullName evidence="3">DUF190 domain-containing protein</fullName>
    </recommendedName>
</protein>
<dbReference type="STRING" id="1703345.A3860_17820"/>
<evidence type="ECO:0008006" key="3">
    <source>
        <dbReference type="Google" id="ProtNLM"/>
    </source>
</evidence>
<dbReference type="Proteomes" id="UP000192796">
    <property type="component" value="Unassembled WGS sequence"/>
</dbReference>
<evidence type="ECO:0000313" key="2">
    <source>
        <dbReference type="Proteomes" id="UP000192796"/>
    </source>
</evidence>
<dbReference type="OrthoDB" id="7559118at2"/>
<accession>A0A1V9G4H3</accession>
<sequence length="130" mass="15572">METIIQARKTGMLLIFLRRWETAEPEKFIEKIFRPFKSRKIVDEAKRYGIQRAHLYYIKLHLEECGSIIEYEVGENNSNDKLLVCVELFDDKEKLEQFVLCNEKILTGKIVIFREVEKWIFCQKDILGNR</sequence>
<dbReference type="Gene3D" id="3.30.70.120">
    <property type="match status" value="1"/>
</dbReference>
<comment type="caution">
    <text evidence="1">The sequence shown here is derived from an EMBL/GenBank/DDBJ whole genome shotgun (WGS) entry which is preliminary data.</text>
</comment>
<dbReference type="EMBL" id="LVYD01000024">
    <property type="protein sequence ID" value="OQP65523.1"/>
    <property type="molecule type" value="Genomic_DNA"/>
</dbReference>
<gene>
    <name evidence="1" type="ORF">A3860_17820</name>
</gene>
<organism evidence="1 2">
    <name type="scientific">Niastella vici</name>
    <dbReference type="NCBI Taxonomy" id="1703345"/>
    <lineage>
        <taxon>Bacteria</taxon>
        <taxon>Pseudomonadati</taxon>
        <taxon>Bacteroidota</taxon>
        <taxon>Chitinophagia</taxon>
        <taxon>Chitinophagales</taxon>
        <taxon>Chitinophagaceae</taxon>
        <taxon>Niastella</taxon>
    </lineage>
</organism>
<dbReference type="InterPro" id="IPR015867">
    <property type="entry name" value="N-reg_PII/ATP_PRibTrfase_C"/>
</dbReference>
<proteinExistence type="predicted"/>
<evidence type="ECO:0000313" key="1">
    <source>
        <dbReference type="EMBL" id="OQP65523.1"/>
    </source>
</evidence>
<dbReference type="AlphaFoldDB" id="A0A1V9G4H3"/>
<name>A0A1V9G4H3_9BACT</name>
<dbReference type="RefSeq" id="WP_081146416.1">
    <property type="nucleotide sequence ID" value="NZ_LVYD01000024.1"/>
</dbReference>
<keyword evidence="2" id="KW-1185">Reference proteome</keyword>
<reference evidence="1 2" key="1">
    <citation type="submission" date="2016-03" db="EMBL/GenBank/DDBJ databases">
        <title>Niastella vici sp. nov., isolated from farmland soil.</title>
        <authorList>
            <person name="Chen L."/>
            <person name="Wang D."/>
            <person name="Yang S."/>
            <person name="Wang G."/>
        </authorList>
    </citation>
    <scope>NUCLEOTIDE SEQUENCE [LARGE SCALE GENOMIC DNA]</scope>
    <source>
        <strain evidence="1 2">DJ57</strain>
    </source>
</reference>